<dbReference type="OrthoDB" id="10375225at2759"/>
<dbReference type="InParanoid" id="A0A067NPJ4"/>
<protein>
    <submittedName>
        <fullName evidence="1">Uncharacterized protein</fullName>
    </submittedName>
</protein>
<organism evidence="1 2">
    <name type="scientific">Pleurotus ostreatus (strain PC15)</name>
    <name type="common">Oyster mushroom</name>
    <dbReference type="NCBI Taxonomy" id="1137138"/>
    <lineage>
        <taxon>Eukaryota</taxon>
        <taxon>Fungi</taxon>
        <taxon>Dikarya</taxon>
        <taxon>Basidiomycota</taxon>
        <taxon>Agaricomycotina</taxon>
        <taxon>Agaricomycetes</taxon>
        <taxon>Agaricomycetidae</taxon>
        <taxon>Agaricales</taxon>
        <taxon>Pleurotineae</taxon>
        <taxon>Pleurotaceae</taxon>
        <taxon>Pleurotus</taxon>
    </lineage>
</organism>
<dbReference type="Proteomes" id="UP000027073">
    <property type="component" value="Unassembled WGS sequence"/>
</dbReference>
<evidence type="ECO:0000313" key="2">
    <source>
        <dbReference type="Proteomes" id="UP000027073"/>
    </source>
</evidence>
<reference evidence="2" key="1">
    <citation type="journal article" date="2014" name="Proc. Natl. Acad. Sci. U.S.A.">
        <title>Extensive sampling of basidiomycete genomes demonstrates inadequacy of the white-rot/brown-rot paradigm for wood decay fungi.</title>
        <authorList>
            <person name="Riley R."/>
            <person name="Salamov A.A."/>
            <person name="Brown D.W."/>
            <person name="Nagy L.G."/>
            <person name="Floudas D."/>
            <person name="Held B.W."/>
            <person name="Levasseur A."/>
            <person name="Lombard V."/>
            <person name="Morin E."/>
            <person name="Otillar R."/>
            <person name="Lindquist E.A."/>
            <person name="Sun H."/>
            <person name="LaButti K.M."/>
            <person name="Schmutz J."/>
            <person name="Jabbour D."/>
            <person name="Luo H."/>
            <person name="Baker S.E."/>
            <person name="Pisabarro A.G."/>
            <person name="Walton J.D."/>
            <person name="Blanchette R.A."/>
            <person name="Henrissat B."/>
            <person name="Martin F."/>
            <person name="Cullen D."/>
            <person name="Hibbett D.S."/>
            <person name="Grigoriev I.V."/>
        </authorList>
    </citation>
    <scope>NUCLEOTIDE SEQUENCE [LARGE SCALE GENOMIC DNA]</scope>
    <source>
        <strain evidence="2">PC15</strain>
    </source>
</reference>
<accession>A0A067NPJ4</accession>
<proteinExistence type="predicted"/>
<dbReference type="VEuPathDB" id="FungiDB:PLEOSDRAFT_160194"/>
<evidence type="ECO:0000313" key="1">
    <source>
        <dbReference type="EMBL" id="KDQ25561.1"/>
    </source>
</evidence>
<dbReference type="AlphaFoldDB" id="A0A067NPJ4"/>
<dbReference type="EMBL" id="KL198010">
    <property type="protein sequence ID" value="KDQ25561.1"/>
    <property type="molecule type" value="Genomic_DNA"/>
</dbReference>
<gene>
    <name evidence="1" type="ORF">PLEOSDRAFT_160194</name>
</gene>
<sequence length="393" mass="43576">MTNRPMWTSVASACVPSTEFLFPPPAYDTPCGQVAESTTLPQNVASALVPFGEAMGQHSAYASALPFNQTIAPNGYNDNMRPPSSEMNPIDATSMMAQQAHFGHLQIHRPEQSVNMKRIGSANFTVASCRTAAEGQLGAYGPVISHIFTQVYLDFDPTLDHHHIMHYQQPRLSKCNDARQIAAVSQLIPEVDEHPWEDLTQRYAAHCAQFTWRCLRASPNYRKKPAFAAPEVDLEAFIDDLLYESGAPLSAAVTALMIISWITDTGACRLASSSPHHLFLAVYDVLLRTVYAPNESHDDQAQVADGVCPSGQAAASLMRWEVEAALETLSKKQVQFVLALIDEDTVIEEEMRTLVTEPYTYECIHCREKARAESIGRIKTAYFISQNVLYCDF</sequence>
<dbReference type="HOGENOM" id="CLU_702304_0_0_1"/>
<name>A0A067NPJ4_PLEO1</name>